<dbReference type="EMBL" id="SNRY01003460">
    <property type="protein sequence ID" value="KAA6320895.1"/>
    <property type="molecule type" value="Genomic_DNA"/>
</dbReference>
<protein>
    <recommendedName>
        <fullName evidence="2">Restriction endonuclease type IV Mrr domain-containing protein</fullName>
    </recommendedName>
</protein>
<evidence type="ECO:0000313" key="1">
    <source>
        <dbReference type="EMBL" id="KAA6320895.1"/>
    </source>
</evidence>
<evidence type="ECO:0008006" key="2">
    <source>
        <dbReference type="Google" id="ProtNLM"/>
    </source>
</evidence>
<reference evidence="1" key="1">
    <citation type="submission" date="2019-03" db="EMBL/GenBank/DDBJ databases">
        <title>Single cell metagenomics reveals metabolic interactions within the superorganism composed of flagellate Streblomastix strix and complex community of Bacteroidetes bacteria on its surface.</title>
        <authorList>
            <person name="Treitli S.C."/>
            <person name="Kolisko M."/>
            <person name="Husnik F."/>
            <person name="Keeling P."/>
            <person name="Hampl V."/>
        </authorList>
    </citation>
    <scope>NUCLEOTIDE SEQUENCE</scope>
    <source>
        <strain evidence="1">STM</strain>
    </source>
</reference>
<dbReference type="AlphaFoldDB" id="A0A5J4QH40"/>
<proteinExistence type="predicted"/>
<comment type="caution">
    <text evidence="1">The sequence shown here is derived from an EMBL/GenBank/DDBJ whole genome shotgun (WGS) entry which is preliminary data.</text>
</comment>
<gene>
    <name evidence="1" type="ORF">EZS27_029390</name>
</gene>
<name>A0A5J4QH40_9ZZZZ</name>
<accession>A0A5J4QH40</accession>
<organism evidence="1">
    <name type="scientific">termite gut metagenome</name>
    <dbReference type="NCBI Taxonomy" id="433724"/>
    <lineage>
        <taxon>unclassified sequences</taxon>
        <taxon>metagenomes</taxon>
        <taxon>organismal metagenomes</taxon>
    </lineage>
</organism>
<sequence>MKFKNKFEETIFNITQRVFGGDNAHNETIQIEDKTSKSVVSFTGPPKKEIDVLCVNLSDDLKVKLLISCKDFSKSKAEPAHAQEWCSVLNMMNKHAVDSKYLGVIVSSRGFTAGCEAWASADNIGLIPPIKGNNLSFSEQQIVRMFERFCLAISRRLKFPFDDIFEAPIFFDFCFTIAADFERFASSDTTSRYKIINKDWDSNFSEFVRYIVGKQIISLTLSKGKYYLLLNDNSIVTCSANQIEFGEAKEINLDNEDVPVCSKNMDNQVISFEEIKSKIIGAKISSAADFQSHIELGIDGILNLGLVPPNNIYVMIFDEIT</sequence>